<evidence type="ECO:0000313" key="2">
    <source>
        <dbReference type="EMBL" id="MFG1255332.1"/>
    </source>
</evidence>
<keyword evidence="3" id="KW-1185">Reference proteome</keyword>
<dbReference type="Proteomes" id="UP001604043">
    <property type="component" value="Unassembled WGS sequence"/>
</dbReference>
<gene>
    <name evidence="2" type="ORF">V5F30_24190</name>
</gene>
<protein>
    <submittedName>
        <fullName evidence="2">UGSC family (Seleno)protein</fullName>
    </submittedName>
</protein>
<dbReference type="InterPro" id="IPR057767">
    <property type="entry name" value="UGSC-like_dom"/>
</dbReference>
<organism evidence="2 3">
    <name type="scientific">Xanthobacter aminoxidans</name>
    <dbReference type="NCBI Taxonomy" id="186280"/>
    <lineage>
        <taxon>Bacteria</taxon>
        <taxon>Pseudomonadati</taxon>
        <taxon>Pseudomonadota</taxon>
        <taxon>Alphaproteobacteria</taxon>
        <taxon>Hyphomicrobiales</taxon>
        <taxon>Xanthobacteraceae</taxon>
        <taxon>Xanthobacter</taxon>
    </lineage>
</organism>
<dbReference type="RefSeq" id="WP_394010251.1">
    <property type="nucleotide sequence ID" value="NZ_JBAFUR010000010.1"/>
</dbReference>
<comment type="caution">
    <text evidence="2">The sequence shown here is derived from an EMBL/GenBank/DDBJ whole genome shotgun (WGS) entry which is preliminary data.</text>
</comment>
<name>A0ABW6ZQ39_9HYPH</name>
<reference evidence="2 3" key="1">
    <citation type="submission" date="2024-02" db="EMBL/GenBank/DDBJ databases">
        <title>Expansion and revision of Xanthobacter and proposal of Roseixanthobacter gen. nov.</title>
        <authorList>
            <person name="Soltysiak M.P.M."/>
            <person name="Jalihal A."/>
            <person name="Ory A."/>
            <person name="Chrisophersen C."/>
            <person name="Lee A.D."/>
            <person name="Boulton J."/>
            <person name="Springer M."/>
        </authorList>
    </citation>
    <scope>NUCLEOTIDE SEQUENCE [LARGE SCALE GENOMIC DNA]</scope>
    <source>
        <strain evidence="2 3">CB5</strain>
    </source>
</reference>
<dbReference type="Pfam" id="PF24696">
    <property type="entry name" value="UGSC"/>
    <property type="match status" value="1"/>
</dbReference>
<sequence>MLRASAACEAAGIPSSTLVCEGFLQQAAFTAVGLGMPNLPVAAIPGHPGVQSDEELARNIADVTFPQIVENLTRQPQAAVLSTEPAQRSIVFAGSFDAVNTCFEENEWSDGLPVVPPTLDRVEAFLRFTDLAPDASLGVMLPDQRNASVWSVAVNGVMAGCAPRYMPVLLAIAEALCDPEYGVEHSGNTPGAETLIVVNGPIIKQLGFNFEQGVMRDGFRANTSVGRFLRLLLRNVAGFLPHKTDKATFGGTWRVAIAENEDVLARIGWEPMSAEFGFSRGENVVSLARYTGGDVIVSVNGDTPEAMLPYIADAILRQTSWQMTFTMSATFGMLRPMLLLSPILAERLAGAGWSKHDVKRYLFEHARMPAEKLERLMRDWTNHVDCDLAALARLGKVPKSFHASDDPGRLVPLVFHPDDFTIAVTGDPMRTNAYTLSHNGTLGYPVGKRILLPRAWDDLIAGREA</sequence>
<proteinExistence type="predicted"/>
<dbReference type="EMBL" id="JBAFUR010000010">
    <property type="protein sequence ID" value="MFG1255332.1"/>
    <property type="molecule type" value="Genomic_DNA"/>
</dbReference>
<feature type="domain" description="UGSC-like" evidence="1">
    <location>
        <begin position="3"/>
        <end position="73"/>
    </location>
</feature>
<accession>A0ABW6ZQ39</accession>
<evidence type="ECO:0000259" key="1">
    <source>
        <dbReference type="Pfam" id="PF24696"/>
    </source>
</evidence>
<evidence type="ECO:0000313" key="3">
    <source>
        <dbReference type="Proteomes" id="UP001604043"/>
    </source>
</evidence>